<evidence type="ECO:0000313" key="1">
    <source>
        <dbReference type="EMBL" id="MBB5018519.1"/>
    </source>
</evidence>
<dbReference type="Proteomes" id="UP000575898">
    <property type="component" value="Unassembled WGS sequence"/>
</dbReference>
<accession>A0A840MN37</accession>
<sequence length="77" mass="8604">MRNGLTLMGCSLLEPVVVANGGWWLCSSFVVLTVAQGGALSEWPLLKTQRPHQWFTLVRRENILGLISRELADQIEP</sequence>
<evidence type="ECO:0000313" key="2">
    <source>
        <dbReference type="Proteomes" id="UP000575898"/>
    </source>
</evidence>
<gene>
    <name evidence="1" type="ORF">HNQ59_001808</name>
</gene>
<reference evidence="1 2" key="1">
    <citation type="submission" date="2020-08" db="EMBL/GenBank/DDBJ databases">
        <title>Genomic Encyclopedia of Type Strains, Phase IV (KMG-IV): sequencing the most valuable type-strain genomes for metagenomic binning, comparative biology and taxonomic classification.</title>
        <authorList>
            <person name="Goeker M."/>
        </authorList>
    </citation>
    <scope>NUCLEOTIDE SEQUENCE [LARGE SCALE GENOMIC DNA]</scope>
    <source>
        <strain evidence="1 2">DSM 27165</strain>
    </source>
</reference>
<proteinExistence type="predicted"/>
<dbReference type="AlphaFoldDB" id="A0A840MN37"/>
<organism evidence="1 2">
    <name type="scientific">Chitinivorax tropicus</name>
    <dbReference type="NCBI Taxonomy" id="714531"/>
    <lineage>
        <taxon>Bacteria</taxon>
        <taxon>Pseudomonadati</taxon>
        <taxon>Pseudomonadota</taxon>
        <taxon>Betaproteobacteria</taxon>
        <taxon>Chitinivorax</taxon>
    </lineage>
</organism>
<keyword evidence="2" id="KW-1185">Reference proteome</keyword>
<dbReference type="EMBL" id="JACHHY010000009">
    <property type="protein sequence ID" value="MBB5018519.1"/>
    <property type="molecule type" value="Genomic_DNA"/>
</dbReference>
<dbReference type="RefSeq" id="WP_184037921.1">
    <property type="nucleotide sequence ID" value="NZ_JACHHY010000009.1"/>
</dbReference>
<protein>
    <submittedName>
        <fullName evidence="1">Uncharacterized protein</fullName>
    </submittedName>
</protein>
<name>A0A840MN37_9PROT</name>
<comment type="caution">
    <text evidence="1">The sequence shown here is derived from an EMBL/GenBank/DDBJ whole genome shotgun (WGS) entry which is preliminary data.</text>
</comment>